<dbReference type="SUPFAM" id="SSF51735">
    <property type="entry name" value="NAD(P)-binding Rossmann-fold domains"/>
    <property type="match status" value="1"/>
</dbReference>
<sequence>MAVVVVSALGDSAPPFAKAGHSRRPVGLGIIGFRRFGRRAAKKAYRAKPLAVEMKIVHIDVVRMPADIERETAATYEKDVATLLATSDCVVAATPSAATSCSAPRGKLIDEPHINPELMRMRNVGLR</sequence>
<dbReference type="GO" id="GO:0051287">
    <property type="term" value="F:NAD binding"/>
    <property type="evidence" value="ECO:0007669"/>
    <property type="project" value="InterPro"/>
</dbReference>
<dbReference type="InterPro" id="IPR036291">
    <property type="entry name" value="NAD(P)-bd_dom_sf"/>
</dbReference>
<reference evidence="2" key="1">
    <citation type="submission" date="2023-10" db="EMBL/GenBank/DDBJ databases">
        <authorList>
            <person name="Hackl T."/>
        </authorList>
    </citation>
    <scope>NUCLEOTIDE SEQUENCE</scope>
</reference>
<evidence type="ECO:0000313" key="3">
    <source>
        <dbReference type="Proteomes" id="UP001295740"/>
    </source>
</evidence>
<evidence type="ECO:0000313" key="2">
    <source>
        <dbReference type="EMBL" id="CAJ2503494.1"/>
    </source>
</evidence>
<evidence type="ECO:0000259" key="1">
    <source>
        <dbReference type="Pfam" id="PF02826"/>
    </source>
</evidence>
<name>A0AAI8YG50_9PEZI</name>
<proteinExistence type="predicted"/>
<accession>A0AAI8YG50</accession>
<dbReference type="Pfam" id="PF02826">
    <property type="entry name" value="2-Hacid_dh_C"/>
    <property type="match status" value="1"/>
</dbReference>
<dbReference type="Gene3D" id="3.40.50.720">
    <property type="entry name" value="NAD(P)-binding Rossmann-like Domain"/>
    <property type="match status" value="1"/>
</dbReference>
<dbReference type="EMBL" id="CAUWAG010000006">
    <property type="protein sequence ID" value="CAJ2503494.1"/>
    <property type="molecule type" value="Genomic_DNA"/>
</dbReference>
<protein>
    <submittedName>
        <fullName evidence="2">Uu.00g108880.m01.CDS01</fullName>
    </submittedName>
</protein>
<keyword evidence="3" id="KW-1185">Reference proteome</keyword>
<feature type="domain" description="D-isomer specific 2-hydroxyacid dehydrogenase NAD-binding" evidence="1">
    <location>
        <begin position="24"/>
        <end position="97"/>
    </location>
</feature>
<dbReference type="AlphaFoldDB" id="A0AAI8YG50"/>
<gene>
    <name evidence="2" type="ORF">KHLLAP_LOCUS3962</name>
</gene>
<dbReference type="Proteomes" id="UP001295740">
    <property type="component" value="Unassembled WGS sequence"/>
</dbReference>
<organism evidence="2 3">
    <name type="scientific">Anthostomella pinea</name>
    <dbReference type="NCBI Taxonomy" id="933095"/>
    <lineage>
        <taxon>Eukaryota</taxon>
        <taxon>Fungi</taxon>
        <taxon>Dikarya</taxon>
        <taxon>Ascomycota</taxon>
        <taxon>Pezizomycotina</taxon>
        <taxon>Sordariomycetes</taxon>
        <taxon>Xylariomycetidae</taxon>
        <taxon>Xylariales</taxon>
        <taxon>Xylariaceae</taxon>
        <taxon>Anthostomella</taxon>
    </lineage>
</organism>
<dbReference type="InterPro" id="IPR006140">
    <property type="entry name" value="D-isomer_DH_NAD-bd"/>
</dbReference>
<comment type="caution">
    <text evidence="2">The sequence shown here is derived from an EMBL/GenBank/DDBJ whole genome shotgun (WGS) entry which is preliminary data.</text>
</comment>